<dbReference type="EMBL" id="FO082820">
    <property type="protein sequence ID" value="CCF18371.1"/>
    <property type="molecule type" value="Genomic_DNA"/>
</dbReference>
<evidence type="ECO:0000256" key="2">
    <source>
        <dbReference type="ARBA" id="ARBA00009477"/>
    </source>
</evidence>
<dbReference type="SUPFAM" id="SSF111369">
    <property type="entry name" value="HlyD-like secretion proteins"/>
    <property type="match status" value="2"/>
</dbReference>
<dbReference type="Gene3D" id="2.40.30.170">
    <property type="match status" value="1"/>
</dbReference>
<accession>L0NC37</accession>
<feature type="coiled-coil region" evidence="4">
    <location>
        <begin position="99"/>
        <end position="133"/>
    </location>
</feature>
<evidence type="ECO:0000256" key="4">
    <source>
        <dbReference type="SAM" id="Coils"/>
    </source>
</evidence>
<reference evidence="5 6" key="1">
    <citation type="journal article" date="2013" name="Genome Biol. Evol.">
        <title>Life in an arsenic-containing gold mine: genome and physiology of the autotrophic arsenite-oxidizing bacterium rhizobium sp. NT-26.</title>
        <authorList>
            <person name="Andres J."/>
            <person name="Arsene-Ploetze F."/>
            <person name="Barbe V."/>
            <person name="Brochier-Armanet C."/>
            <person name="Cleiss-Arnold J."/>
            <person name="Coppee J.Y."/>
            <person name="Dillies M.A."/>
            <person name="Geist"/>
            <person name="L"/>
            <person name="Joublin A."/>
            <person name="Koechler S."/>
            <person name="Lassalle F."/>
            <person name="Marchal M."/>
            <person name="Medigue C."/>
            <person name="Muller D."/>
            <person name="Nesme X."/>
            <person name="Plewniak F."/>
            <person name="Proux C."/>
            <person name="Ramirez-Bahena M.H."/>
            <person name="Schenowitz C."/>
            <person name="Sismeiro O."/>
            <person name="Vallenet D."/>
            <person name="Santini J.M."/>
            <person name="Bertin P.N."/>
        </authorList>
    </citation>
    <scope>NUCLEOTIDE SEQUENCE [LARGE SCALE GENOMIC DNA]</scope>
    <source>
        <strain evidence="5 6">NT-26</strain>
    </source>
</reference>
<name>L0NC37_9HYPH</name>
<evidence type="ECO:0000256" key="3">
    <source>
        <dbReference type="ARBA" id="ARBA00023054"/>
    </source>
</evidence>
<dbReference type="GO" id="GO:0030313">
    <property type="term" value="C:cell envelope"/>
    <property type="evidence" value="ECO:0007669"/>
    <property type="project" value="UniProtKB-SubCell"/>
</dbReference>
<gene>
    <name evidence="5" type="ORF">NT26_0647</name>
</gene>
<dbReference type="GO" id="GO:0016020">
    <property type="term" value="C:membrane"/>
    <property type="evidence" value="ECO:0007669"/>
    <property type="project" value="InterPro"/>
</dbReference>
<comment type="subcellular location">
    <subcellularLocation>
        <location evidence="1">Cell envelope</location>
    </subcellularLocation>
</comment>
<evidence type="ECO:0000256" key="1">
    <source>
        <dbReference type="ARBA" id="ARBA00004196"/>
    </source>
</evidence>
<keyword evidence="3 4" id="KW-0175">Coiled coil</keyword>
<dbReference type="InterPro" id="IPR050465">
    <property type="entry name" value="UPF0194_transport"/>
</dbReference>
<evidence type="ECO:0000313" key="5">
    <source>
        <dbReference type="EMBL" id="CCF18371.1"/>
    </source>
</evidence>
<dbReference type="Proteomes" id="UP000010792">
    <property type="component" value="Chromosome"/>
</dbReference>
<dbReference type="Gene3D" id="2.40.50.100">
    <property type="match status" value="1"/>
</dbReference>
<evidence type="ECO:0000313" key="6">
    <source>
        <dbReference type="Proteomes" id="UP000010792"/>
    </source>
</evidence>
<dbReference type="AlphaFoldDB" id="L0NC37"/>
<dbReference type="Gene3D" id="2.40.420.20">
    <property type="match status" value="1"/>
</dbReference>
<sequence length="396" mass="42537">MRHLLRGGLNMTTKSLSYLAIAALVIIAGGTYAFVVARPLPLPVASSEKDVAIRVYGLGTVEARIVSRIGFQVGAALTQLRADEGDTVARGDLLASLDQDAQEARVARAQAAVDAATANLAKAEANVGRAEAVLQQRRAANERQQELAGRNVSSRQAAEEAKRDVDVAYADVTVARTDVSVVRSQAEDAAAAFAYEQAILKQHTLTAPFDGIVVDRHVEAGTVVRAGDVIYTLMDPTSVWVLAYIDEERGGSLAVGQDAEVRLRSMPHDVYRGKVARIGIESDRTNEERRVWIACEVCPPRAYLGEQAEVLVTVAKLEQALLVPEAAIRGFDGHRGKVFIIEDGRLVEVELTFGHRTEDGRVEVSGGLPEEAIIVTAPTKGLSEGRKARAIDETSP</sequence>
<dbReference type="InterPro" id="IPR006143">
    <property type="entry name" value="RND_pump_MFP"/>
</dbReference>
<dbReference type="KEGG" id="rht:NT26_0647"/>
<dbReference type="PANTHER" id="PTHR32347:SF14">
    <property type="entry name" value="EFFLUX SYSTEM COMPONENT YKNX-RELATED"/>
    <property type="match status" value="1"/>
</dbReference>
<dbReference type="PANTHER" id="PTHR32347">
    <property type="entry name" value="EFFLUX SYSTEM COMPONENT YKNX-RELATED"/>
    <property type="match status" value="1"/>
</dbReference>
<dbReference type="STRING" id="1125847.NT26_0647"/>
<proteinExistence type="inferred from homology"/>
<comment type="similarity">
    <text evidence="2">Belongs to the membrane fusion protein (MFP) (TC 8.A.1) family.</text>
</comment>
<organism evidence="5 6">
    <name type="scientific">Pseudorhizobium banfieldiae</name>
    <dbReference type="NCBI Taxonomy" id="1125847"/>
    <lineage>
        <taxon>Bacteria</taxon>
        <taxon>Pseudomonadati</taxon>
        <taxon>Pseudomonadota</taxon>
        <taxon>Alphaproteobacteria</taxon>
        <taxon>Hyphomicrobiales</taxon>
        <taxon>Rhizobiaceae</taxon>
        <taxon>Rhizobium/Agrobacterium group</taxon>
        <taxon>Pseudorhizobium</taxon>
    </lineage>
</organism>
<protein>
    <submittedName>
        <fullName evidence="5">Efflux transporter, RND family, MFP subunit</fullName>
    </submittedName>
</protein>
<dbReference type="GO" id="GO:0022857">
    <property type="term" value="F:transmembrane transporter activity"/>
    <property type="evidence" value="ECO:0007669"/>
    <property type="project" value="InterPro"/>
</dbReference>
<keyword evidence="6" id="KW-1185">Reference proteome</keyword>
<dbReference type="NCBIfam" id="TIGR01730">
    <property type="entry name" value="RND_mfp"/>
    <property type="match status" value="1"/>
</dbReference>